<comment type="caution">
    <text evidence="1">The sequence shown here is derived from an EMBL/GenBank/DDBJ whole genome shotgun (WGS) entry which is preliminary data.</text>
</comment>
<evidence type="ECO:0000313" key="2">
    <source>
        <dbReference type="Proteomes" id="UP000281406"/>
    </source>
</evidence>
<dbReference type="OrthoDB" id="7428225at2759"/>
<name>A0A3N0YHQ8_ANAGA</name>
<gene>
    <name evidence="1" type="ORF">DPX16_23756</name>
</gene>
<organism evidence="1 2">
    <name type="scientific">Anabarilius grahami</name>
    <name type="common">Kanglang fish</name>
    <name type="synonym">Barilius grahami</name>
    <dbReference type="NCBI Taxonomy" id="495550"/>
    <lineage>
        <taxon>Eukaryota</taxon>
        <taxon>Metazoa</taxon>
        <taxon>Chordata</taxon>
        <taxon>Craniata</taxon>
        <taxon>Vertebrata</taxon>
        <taxon>Euteleostomi</taxon>
        <taxon>Actinopterygii</taxon>
        <taxon>Neopterygii</taxon>
        <taxon>Teleostei</taxon>
        <taxon>Ostariophysi</taxon>
        <taxon>Cypriniformes</taxon>
        <taxon>Xenocyprididae</taxon>
        <taxon>Xenocypridinae</taxon>
        <taxon>Xenocypridinae incertae sedis</taxon>
        <taxon>Anabarilius</taxon>
    </lineage>
</organism>
<dbReference type="EMBL" id="RJVU01042596">
    <property type="protein sequence ID" value="ROL45328.1"/>
    <property type="molecule type" value="Genomic_DNA"/>
</dbReference>
<reference evidence="1 2" key="1">
    <citation type="submission" date="2018-10" db="EMBL/GenBank/DDBJ databases">
        <title>Genome assembly for a Yunnan-Guizhou Plateau 3E fish, Anabarilius grahami (Regan), and its evolutionary and genetic applications.</title>
        <authorList>
            <person name="Jiang W."/>
        </authorList>
    </citation>
    <scope>NUCLEOTIDE SEQUENCE [LARGE SCALE GENOMIC DNA]</scope>
    <source>
        <strain evidence="1">AG-KIZ</strain>
        <tissue evidence="1">Muscle</tissue>
    </source>
</reference>
<keyword evidence="2" id="KW-1185">Reference proteome</keyword>
<protein>
    <submittedName>
        <fullName evidence="1">Uncharacterized protein</fullName>
    </submittedName>
</protein>
<dbReference type="PANTHER" id="PTHR47018:SF3">
    <property type="entry name" value="MYCBP-ASSOCIATED PROTEIN"/>
    <property type="match status" value="1"/>
</dbReference>
<evidence type="ECO:0000313" key="1">
    <source>
        <dbReference type="EMBL" id="ROL45328.1"/>
    </source>
</evidence>
<dbReference type="Proteomes" id="UP000281406">
    <property type="component" value="Unassembled WGS sequence"/>
</dbReference>
<sequence>MPWFAAYDHTHYTRWGAVFIADMEHLAQTAPRVYQGFLDGDFVAKEAKHRFNKVPFFKGDLCLEHINKTGKVAGGLVGITQNETAKNCWSITYNESVSLAQDTRSLFGLTHDGEDDEDNHKDCLPSRLRRDNDDVIQLVDQFQRYHVFQLENMYELVSLTTGDVASEDILNDLTHAAESGKLMVTELVKKRMSTMNTNFHNSLTKRKLKTFSNLYRTDSELGELISKCVKPDRDIFRSIIVSMEWQRESVLRPTSKADLATKLQAGAKETVLSPSLVHSLGLMFPTYGLHTKKQIPACCYMLLMPQPKGTAKKPRYIKVHDIKMSNEILDGLLAFHAITGCDTTSQFTVIGKRTVWTQTEYIDMVPGCLLLAAYLSATVITTN</sequence>
<dbReference type="PANTHER" id="PTHR47018">
    <property type="entry name" value="CXC DOMAIN-CONTAINING PROTEIN-RELATED"/>
    <property type="match status" value="1"/>
</dbReference>
<proteinExistence type="predicted"/>
<accession>A0A3N0YHQ8</accession>
<dbReference type="AlphaFoldDB" id="A0A3N0YHQ8"/>